<dbReference type="AlphaFoldDB" id="A0A926F275"/>
<proteinExistence type="predicted"/>
<comment type="caution">
    <text evidence="1">The sequence shown here is derived from an EMBL/GenBank/DDBJ whole genome shotgun (WGS) entry which is preliminary data.</text>
</comment>
<reference evidence="1 2" key="1">
    <citation type="submission" date="2020-08" db="EMBL/GenBank/DDBJ databases">
        <title>Genome public.</title>
        <authorList>
            <person name="Liu C."/>
            <person name="Sun Q."/>
        </authorList>
    </citation>
    <scope>NUCLEOTIDE SEQUENCE [LARGE SCALE GENOMIC DNA]</scope>
    <source>
        <strain evidence="1 2">NSJ-26</strain>
    </source>
</reference>
<name>A0A926F275_9FIRM</name>
<accession>A0A926F275</accession>
<dbReference type="RefSeq" id="WP_249323435.1">
    <property type="nucleotide sequence ID" value="NZ_JACRTK010000002.1"/>
</dbReference>
<evidence type="ECO:0000313" key="1">
    <source>
        <dbReference type="EMBL" id="MBC8590599.1"/>
    </source>
</evidence>
<sequence>MNFFNKDSQAVKSALLLFSVGIYTSIEEVPNLFNLRAVVQEELNKLD</sequence>
<gene>
    <name evidence="1" type="ORF">H8689_05570</name>
</gene>
<evidence type="ECO:0000313" key="2">
    <source>
        <dbReference type="Proteomes" id="UP000601522"/>
    </source>
</evidence>
<dbReference type="EMBL" id="JACRTK010000002">
    <property type="protein sequence ID" value="MBC8590599.1"/>
    <property type="molecule type" value="Genomic_DNA"/>
</dbReference>
<organism evidence="1 2">
    <name type="scientific">Wansuia hejianensis</name>
    <dbReference type="NCBI Taxonomy" id="2763667"/>
    <lineage>
        <taxon>Bacteria</taxon>
        <taxon>Bacillati</taxon>
        <taxon>Bacillota</taxon>
        <taxon>Clostridia</taxon>
        <taxon>Lachnospirales</taxon>
        <taxon>Lachnospiraceae</taxon>
        <taxon>Wansuia</taxon>
    </lineage>
</organism>
<keyword evidence="2" id="KW-1185">Reference proteome</keyword>
<dbReference type="Proteomes" id="UP000601522">
    <property type="component" value="Unassembled WGS sequence"/>
</dbReference>
<protein>
    <submittedName>
        <fullName evidence="1">Uncharacterized protein</fullName>
    </submittedName>
</protein>